<name>A0AAE9P6V2_9CAUD</name>
<evidence type="ECO:0000313" key="2">
    <source>
        <dbReference type="Proteomes" id="UP001232159"/>
    </source>
</evidence>
<gene>
    <name evidence="1" type="ORF">H1_119</name>
</gene>
<proteinExistence type="predicted"/>
<evidence type="ECO:0000313" key="1">
    <source>
        <dbReference type="EMBL" id="UYE92539.1"/>
    </source>
</evidence>
<keyword evidence="2" id="KW-1185">Reference proteome</keyword>
<dbReference type="EMBL" id="OP534061">
    <property type="protein sequence ID" value="UYE92539.1"/>
    <property type="molecule type" value="Genomic_DNA"/>
</dbReference>
<dbReference type="Proteomes" id="UP001232159">
    <property type="component" value="Segment"/>
</dbReference>
<reference evidence="1" key="1">
    <citation type="submission" date="2022-09" db="EMBL/GenBank/DDBJ databases">
        <authorList>
            <person name="Murray E."/>
            <person name="Buttimer C."/>
            <person name="Hill C."/>
        </authorList>
    </citation>
    <scope>NUCLEOTIDE SEQUENCE</scope>
</reference>
<sequence length="64" mass="7877">MENKAIKELIKEMDQSFEEFEKTMSYTLSATPLIQEIKEVMDQQKETQKSKKRSWRDWLKKLWH</sequence>
<accession>A0AAE9P6V2</accession>
<protein>
    <submittedName>
        <fullName evidence="1">Uncharacterized protein</fullName>
    </submittedName>
</protein>
<organism evidence="1 2">
    <name type="scientific">Enterococcus phage H1</name>
    <dbReference type="NCBI Taxonomy" id="2982918"/>
    <lineage>
        <taxon>Viruses</taxon>
        <taxon>Duplodnaviria</taxon>
        <taxon>Heunggongvirae</taxon>
        <taxon>Uroviricota</taxon>
        <taxon>Caudoviricetes</taxon>
    </lineage>
</organism>